<keyword evidence="8" id="KW-0547">Nucleotide-binding</keyword>
<keyword evidence="4" id="KW-0862">Zinc</keyword>
<feature type="region of interest" description="Disordered" evidence="9">
    <location>
        <begin position="631"/>
        <end position="663"/>
    </location>
</feature>
<dbReference type="InterPro" id="IPR001303">
    <property type="entry name" value="Aldolase_II/adducin_N"/>
</dbReference>
<evidence type="ECO:0000256" key="9">
    <source>
        <dbReference type="SAM" id="MobiDB-lite"/>
    </source>
</evidence>
<evidence type="ECO:0000259" key="10">
    <source>
        <dbReference type="PROSITE" id="PS50011"/>
    </source>
</evidence>
<dbReference type="GO" id="GO:0046872">
    <property type="term" value="F:metal ion binding"/>
    <property type="evidence" value="ECO:0007669"/>
    <property type="project" value="UniProtKB-KW"/>
</dbReference>
<dbReference type="InterPro" id="IPR011009">
    <property type="entry name" value="Kinase-like_dom_sf"/>
</dbReference>
<dbReference type="InterPro" id="IPR017441">
    <property type="entry name" value="Protein_kinase_ATP_BS"/>
</dbReference>
<dbReference type="InterPro" id="IPR036409">
    <property type="entry name" value="Aldolase_II/adducin_N_sf"/>
</dbReference>
<comment type="similarity">
    <text evidence="1">Belongs to the aldolase class II family. Adducin subfamily.</text>
</comment>
<dbReference type="SUPFAM" id="SSF56112">
    <property type="entry name" value="Protein kinase-like (PK-like)"/>
    <property type="match status" value="1"/>
</dbReference>
<dbReference type="Gene3D" id="1.10.510.10">
    <property type="entry name" value="Transferase(Phosphotransferase) domain 1"/>
    <property type="match status" value="1"/>
</dbReference>
<dbReference type="InterPro" id="IPR017714">
    <property type="entry name" value="MethylthioRu-1-P_deHdtase_MtnB"/>
</dbReference>
<dbReference type="GO" id="GO:0005737">
    <property type="term" value="C:cytoplasm"/>
    <property type="evidence" value="ECO:0007669"/>
    <property type="project" value="InterPro"/>
</dbReference>
<evidence type="ECO:0000256" key="7">
    <source>
        <dbReference type="ARBA" id="ARBA00060021"/>
    </source>
</evidence>
<keyword evidence="8" id="KW-0067">ATP-binding</keyword>
<evidence type="ECO:0000313" key="11">
    <source>
        <dbReference type="Proteomes" id="UP000095283"/>
    </source>
</evidence>
<dbReference type="PANTHER" id="PTHR10640">
    <property type="entry name" value="METHYLTHIORIBULOSE-1-PHOSPHATE DEHYDRATASE"/>
    <property type="match status" value="1"/>
</dbReference>
<name>A0A1I7XMG9_HETBA</name>
<dbReference type="GO" id="GO:0019509">
    <property type="term" value="P:L-methionine salvage from methylthioadenosine"/>
    <property type="evidence" value="ECO:0007669"/>
    <property type="project" value="InterPro"/>
</dbReference>
<reference evidence="12" key="1">
    <citation type="submission" date="2016-11" db="UniProtKB">
        <authorList>
            <consortium name="WormBaseParasite"/>
        </authorList>
    </citation>
    <scope>IDENTIFICATION</scope>
</reference>
<keyword evidence="11" id="KW-1185">Reference proteome</keyword>
<dbReference type="PROSITE" id="PS00107">
    <property type="entry name" value="PROTEIN_KINASE_ATP"/>
    <property type="match status" value="1"/>
</dbReference>
<feature type="binding site" evidence="8">
    <location>
        <position position="290"/>
    </location>
    <ligand>
        <name>ATP</name>
        <dbReference type="ChEBI" id="CHEBI:30616"/>
    </ligand>
</feature>
<feature type="compositionally biased region" description="Basic and acidic residues" evidence="9">
    <location>
        <begin position="709"/>
        <end position="721"/>
    </location>
</feature>
<proteinExistence type="inferred from homology"/>
<sequence>MKSEDFSHENDEKPIDLSLFIDLMEQFYSLGWMRGTGGAMGCISGNQLMISPSALQKERLRESDIFVYDIEMKTVVQRPLNSKIGVSSCSVLFSLIMKQTGSECVIHTHAKAANLITQLLKSNSFEISHQEYIKGIYDPFTGKNLEFEDTITIPIIANKPKEHLLLPGLEEALKSNPRGCAVLVRNHGLFVWGPTWEQTKVMSLWGQNLAVTEARSRLMSTILQVNILRELDEKPPFDIKKIESIRSNVKFDQCYETSRQIGDGKFGKVFQVKEKSTGQEFAAKFIRIRKEADRQEVEREVSILTQLQHPRIAQIYDAFYTTTNDLIFCRVRGGELFDRVADENYVLTEQAVVMIICQLCEAIEYIHQRNILHLDIKVLNRFYGLILYIIYKIYSLNIFSKRMLPKQCLIHPWIAKHRSKARCDAILEKPGEGPVMDNKQMMRYNAKRKFRRMIIYVKFLIEMNRLRTSLRDRMSQHGQKFFDPLLKMAEEKERKSASDAKLATDFMSLASSATKKKSSTISRPTLKRENVLPVDPFIVEKKEKITPAILIKAEVANVVGDLVNKVMANETITDRKKPVTVKKADVCLKDTENEQSTKKVSSKNLNAERTSKKTIKLEKKQTSCDNIYTTGCQPSLKTSTGEEKSIKKQGSLENKQRKSSLRRLPVHEAIISAPPKKTTLGVPKLTTTQNINSIDEKEVPARREKKLHKSESEDSTKENRVHKDRKPLRQVKAVFQKQLIILVMFLRKISLHNRF</sequence>
<dbReference type="FunFam" id="3.30.200.20:FF:000918">
    <property type="entry name" value="Myosin Light Chain Kinase related"/>
    <property type="match status" value="1"/>
</dbReference>
<keyword evidence="3" id="KW-0479">Metal-binding</keyword>
<accession>A0A1I7XMG9</accession>
<evidence type="ECO:0000256" key="5">
    <source>
        <dbReference type="ARBA" id="ARBA00023167"/>
    </source>
</evidence>
<dbReference type="Pfam" id="PF00596">
    <property type="entry name" value="Aldolase_II"/>
    <property type="match status" value="1"/>
</dbReference>
<dbReference type="InterPro" id="IPR000719">
    <property type="entry name" value="Prot_kinase_dom"/>
</dbReference>
<evidence type="ECO:0000256" key="2">
    <source>
        <dbReference type="ARBA" id="ARBA00022605"/>
    </source>
</evidence>
<dbReference type="WBParaSite" id="Hba_18931">
    <property type="protein sequence ID" value="Hba_18931"/>
    <property type="gene ID" value="Hba_18931"/>
</dbReference>
<dbReference type="Gene3D" id="3.40.225.10">
    <property type="entry name" value="Class II aldolase/adducin N-terminal domain"/>
    <property type="match status" value="1"/>
</dbReference>
<feature type="region of interest" description="Disordered" evidence="9">
    <location>
        <begin position="688"/>
        <end position="725"/>
    </location>
</feature>
<dbReference type="FunFam" id="3.40.225.10:FF:000003">
    <property type="entry name" value="Methylthioribulose-1-phosphate dehydratase"/>
    <property type="match status" value="1"/>
</dbReference>
<dbReference type="Pfam" id="PF00069">
    <property type="entry name" value="Pkinase"/>
    <property type="match status" value="1"/>
</dbReference>
<evidence type="ECO:0000256" key="6">
    <source>
        <dbReference type="ARBA" id="ARBA00023239"/>
    </source>
</evidence>
<dbReference type="GO" id="GO:0046570">
    <property type="term" value="F:methylthioribulose 1-phosphate dehydratase activity"/>
    <property type="evidence" value="ECO:0007669"/>
    <property type="project" value="TreeGrafter"/>
</dbReference>
<comment type="function">
    <text evidence="7">Catalyzes the dehydration of methylthioribulose-1-phosphate (MTRu-1-P) into 2,3-diketo-5-methylthiopentyl-1-phosphate (DK-MTP-1-P). Functions in the methionine salvage pathway, which plays a key role in cancer, apoptosis, microbial proliferation and inflammation. May inhibit the CASP1-related inflammatory response (pyroptosis), the CASP9-dependent apoptotic pathway and the cytochrome c-dependent and APAF1-mediated cell death.</text>
</comment>
<evidence type="ECO:0000256" key="4">
    <source>
        <dbReference type="ARBA" id="ARBA00022833"/>
    </source>
</evidence>
<evidence type="ECO:0000313" key="12">
    <source>
        <dbReference type="WBParaSite" id="Hba_18931"/>
    </source>
</evidence>
<dbReference type="GO" id="GO:0004672">
    <property type="term" value="F:protein kinase activity"/>
    <property type="evidence" value="ECO:0007669"/>
    <property type="project" value="InterPro"/>
</dbReference>
<dbReference type="PANTHER" id="PTHR10640:SF7">
    <property type="entry name" value="METHYLTHIORIBULOSE-1-PHOSPHATE DEHYDRATASE"/>
    <property type="match status" value="1"/>
</dbReference>
<protein>
    <submittedName>
        <fullName evidence="12">Protein kinase domain-containing protein</fullName>
    </submittedName>
</protein>
<dbReference type="SMART" id="SM00220">
    <property type="entry name" value="S_TKc"/>
    <property type="match status" value="1"/>
</dbReference>
<keyword evidence="5" id="KW-0486">Methionine biosynthesis</keyword>
<keyword evidence="6" id="KW-0456">Lyase</keyword>
<feature type="domain" description="Protein kinase" evidence="10">
    <location>
        <begin position="255"/>
        <end position="538"/>
    </location>
</feature>
<dbReference type="PROSITE" id="PS50011">
    <property type="entry name" value="PROTEIN_KINASE_DOM"/>
    <property type="match status" value="1"/>
</dbReference>
<evidence type="ECO:0000256" key="8">
    <source>
        <dbReference type="PROSITE-ProRule" id="PRU10141"/>
    </source>
</evidence>
<dbReference type="Proteomes" id="UP000095283">
    <property type="component" value="Unplaced"/>
</dbReference>
<dbReference type="NCBIfam" id="TIGR03328">
    <property type="entry name" value="salvage_mtnB"/>
    <property type="match status" value="1"/>
</dbReference>
<dbReference type="Gene3D" id="3.30.200.20">
    <property type="entry name" value="Phosphorylase Kinase, domain 1"/>
    <property type="match status" value="1"/>
</dbReference>
<dbReference type="SUPFAM" id="SSF53639">
    <property type="entry name" value="AraD/HMP-PK domain-like"/>
    <property type="match status" value="1"/>
</dbReference>
<evidence type="ECO:0000256" key="1">
    <source>
        <dbReference type="ARBA" id="ARBA00006274"/>
    </source>
</evidence>
<dbReference type="SMART" id="SM01007">
    <property type="entry name" value="Aldolase_II"/>
    <property type="match status" value="1"/>
</dbReference>
<dbReference type="AlphaFoldDB" id="A0A1I7XMG9"/>
<organism evidence="11 12">
    <name type="scientific">Heterorhabditis bacteriophora</name>
    <name type="common">Entomopathogenic nematode worm</name>
    <dbReference type="NCBI Taxonomy" id="37862"/>
    <lineage>
        <taxon>Eukaryota</taxon>
        <taxon>Metazoa</taxon>
        <taxon>Ecdysozoa</taxon>
        <taxon>Nematoda</taxon>
        <taxon>Chromadorea</taxon>
        <taxon>Rhabditida</taxon>
        <taxon>Rhabditina</taxon>
        <taxon>Rhabditomorpha</taxon>
        <taxon>Strongyloidea</taxon>
        <taxon>Heterorhabditidae</taxon>
        <taxon>Heterorhabditis</taxon>
    </lineage>
</organism>
<evidence type="ECO:0000256" key="3">
    <source>
        <dbReference type="ARBA" id="ARBA00022723"/>
    </source>
</evidence>
<dbReference type="GO" id="GO:0005524">
    <property type="term" value="F:ATP binding"/>
    <property type="evidence" value="ECO:0007669"/>
    <property type="project" value="UniProtKB-UniRule"/>
</dbReference>
<keyword evidence="2" id="KW-0028">Amino-acid biosynthesis</keyword>